<proteinExistence type="predicted"/>
<name>A0A7J6V3X5_THATH</name>
<gene>
    <name evidence="2" type="ORF">FRX31_030809</name>
</gene>
<sequence length="258" mass="29050">MNVAFIIYPLRLSFKKLVKLNHVLPVGVISRSTEGFRALVHVNVHLPLVQGYPCNALQNGDVWVSFKYNNLSGLYCTTCFRLGHVRTNCTFPPTNEVLDTHPTPSTTMSFKDICRWWYGLMKHVTFRHQEIDNSVIHRNHLLGLAINSAYSTHGAHDWSDLGLFSQQDYEAHEAGLTRNLSPLTINEGTSPQVLYHPPLPPPISNATMVASTPHSFKRGRKLGSKNKNPKRVKIFNENQSIQNKPDLTLSGRGKKTQA</sequence>
<organism evidence="2 3">
    <name type="scientific">Thalictrum thalictroides</name>
    <name type="common">Rue-anemone</name>
    <name type="synonym">Anemone thalictroides</name>
    <dbReference type="NCBI Taxonomy" id="46969"/>
    <lineage>
        <taxon>Eukaryota</taxon>
        <taxon>Viridiplantae</taxon>
        <taxon>Streptophyta</taxon>
        <taxon>Embryophyta</taxon>
        <taxon>Tracheophyta</taxon>
        <taxon>Spermatophyta</taxon>
        <taxon>Magnoliopsida</taxon>
        <taxon>Ranunculales</taxon>
        <taxon>Ranunculaceae</taxon>
        <taxon>Thalictroideae</taxon>
        <taxon>Thalictrum</taxon>
    </lineage>
</organism>
<dbReference type="Proteomes" id="UP000554482">
    <property type="component" value="Unassembled WGS sequence"/>
</dbReference>
<reference evidence="2 3" key="1">
    <citation type="submission" date="2020-06" db="EMBL/GenBank/DDBJ databases">
        <title>Transcriptomic and genomic resources for Thalictrum thalictroides and T. hernandezii: Facilitating candidate gene discovery in an emerging model plant lineage.</title>
        <authorList>
            <person name="Arias T."/>
            <person name="Riano-Pachon D.M."/>
            <person name="Di Stilio V.S."/>
        </authorList>
    </citation>
    <scope>NUCLEOTIDE SEQUENCE [LARGE SCALE GENOMIC DNA]</scope>
    <source>
        <strain evidence="3">cv. WT478/WT964</strain>
        <tissue evidence="2">Leaves</tissue>
    </source>
</reference>
<evidence type="ECO:0000313" key="3">
    <source>
        <dbReference type="Proteomes" id="UP000554482"/>
    </source>
</evidence>
<dbReference type="EMBL" id="JABWDY010038573">
    <property type="protein sequence ID" value="KAF5179603.1"/>
    <property type="molecule type" value="Genomic_DNA"/>
</dbReference>
<comment type="caution">
    <text evidence="2">The sequence shown here is derived from an EMBL/GenBank/DDBJ whole genome shotgun (WGS) entry which is preliminary data.</text>
</comment>
<protein>
    <submittedName>
        <fullName evidence="2">Uncharacterized protein</fullName>
    </submittedName>
</protein>
<dbReference type="AlphaFoldDB" id="A0A7J6V3X5"/>
<feature type="region of interest" description="Disordered" evidence="1">
    <location>
        <begin position="235"/>
        <end position="258"/>
    </location>
</feature>
<keyword evidence="3" id="KW-1185">Reference proteome</keyword>
<feature type="compositionally biased region" description="Polar residues" evidence="1">
    <location>
        <begin position="236"/>
        <end position="245"/>
    </location>
</feature>
<evidence type="ECO:0000313" key="2">
    <source>
        <dbReference type="EMBL" id="KAF5179603.1"/>
    </source>
</evidence>
<evidence type="ECO:0000256" key="1">
    <source>
        <dbReference type="SAM" id="MobiDB-lite"/>
    </source>
</evidence>
<accession>A0A7J6V3X5</accession>